<dbReference type="GO" id="GO:0046872">
    <property type="term" value="F:metal ion binding"/>
    <property type="evidence" value="ECO:0007669"/>
    <property type="project" value="UniProtKB-KW"/>
</dbReference>
<dbReference type="EMBL" id="BLKM01000443">
    <property type="protein sequence ID" value="GFG33639.1"/>
    <property type="molecule type" value="Genomic_DNA"/>
</dbReference>
<evidence type="ECO:0000256" key="2">
    <source>
        <dbReference type="ARBA" id="ARBA00004123"/>
    </source>
</evidence>
<reference evidence="10" key="1">
    <citation type="submission" date="2020-01" db="EMBL/GenBank/DDBJ databases">
        <title>Draft genome sequence of the Termite Coptotermes fromosanus.</title>
        <authorList>
            <person name="Itakura S."/>
            <person name="Yosikawa Y."/>
            <person name="Umezawa K."/>
        </authorList>
    </citation>
    <scope>NUCLEOTIDE SEQUENCE [LARGE SCALE GENOMIC DNA]</scope>
</reference>
<evidence type="ECO:0000259" key="8">
    <source>
        <dbReference type="Pfam" id="PF13359"/>
    </source>
</evidence>
<feature type="domain" description="DDE Tnp4" evidence="8">
    <location>
        <begin position="112"/>
        <end position="187"/>
    </location>
</feature>
<sequence>YLASGMTLTDFEFDFHISRKPIPFIVKETFKAIWEVLSPKEMPLPNKEIWLKIDQFHQVTDFPNCLSAVDVKHIRIICPPSSGSQYFNYKKYFSVVLLGVANANYCFTAIDVGDEAFGLNEHLMRPYPSRNTNEEHRIFNCRLSRARRLVECTFGILSNKWQILHSSMLVLPETVIDIVESCCVLHNFVRRRDGYVFEDSLTCDMDDVEQVAAVGGRSTGTAVRDSFSAYFSSTGALPWLNKRVQM</sequence>
<evidence type="ECO:0000256" key="3">
    <source>
        <dbReference type="ARBA" id="ARBA00006958"/>
    </source>
</evidence>
<dbReference type="InterPro" id="IPR045249">
    <property type="entry name" value="HARBI1-like"/>
</dbReference>
<keyword evidence="6" id="KW-0378">Hydrolase</keyword>
<comment type="subcellular location">
    <subcellularLocation>
        <location evidence="2">Nucleus</location>
    </subcellularLocation>
</comment>
<proteinExistence type="inferred from homology"/>
<evidence type="ECO:0000313" key="9">
    <source>
        <dbReference type="EMBL" id="GFG33639.1"/>
    </source>
</evidence>
<dbReference type="GO" id="GO:0004518">
    <property type="term" value="F:nuclease activity"/>
    <property type="evidence" value="ECO:0007669"/>
    <property type="project" value="UniProtKB-KW"/>
</dbReference>
<accession>A0A6L2PM46</accession>
<keyword evidence="7" id="KW-0539">Nucleus</keyword>
<keyword evidence="5" id="KW-0479">Metal-binding</keyword>
<dbReference type="AlphaFoldDB" id="A0A6L2PM46"/>
<dbReference type="GO" id="GO:0016787">
    <property type="term" value="F:hydrolase activity"/>
    <property type="evidence" value="ECO:0007669"/>
    <property type="project" value="UniProtKB-KW"/>
</dbReference>
<dbReference type="InParanoid" id="A0A6L2PM46"/>
<protein>
    <recommendedName>
        <fullName evidence="8">DDE Tnp4 domain-containing protein</fullName>
    </recommendedName>
</protein>
<dbReference type="PANTHER" id="PTHR22930:SF269">
    <property type="entry name" value="NUCLEASE HARBI1-LIKE PROTEIN"/>
    <property type="match status" value="1"/>
</dbReference>
<dbReference type="InterPro" id="IPR027806">
    <property type="entry name" value="HARBI1_dom"/>
</dbReference>
<comment type="similarity">
    <text evidence="3">Belongs to the HARBI1 family.</text>
</comment>
<keyword evidence="10" id="KW-1185">Reference proteome</keyword>
<dbReference type="Proteomes" id="UP000502823">
    <property type="component" value="Unassembled WGS sequence"/>
</dbReference>
<comment type="caution">
    <text evidence="9">The sequence shown here is derived from an EMBL/GenBank/DDBJ whole genome shotgun (WGS) entry which is preliminary data.</text>
</comment>
<evidence type="ECO:0000313" key="10">
    <source>
        <dbReference type="Proteomes" id="UP000502823"/>
    </source>
</evidence>
<comment type="cofactor">
    <cofactor evidence="1">
        <name>a divalent metal cation</name>
        <dbReference type="ChEBI" id="CHEBI:60240"/>
    </cofactor>
</comment>
<dbReference type="OrthoDB" id="2668416at2759"/>
<evidence type="ECO:0000256" key="5">
    <source>
        <dbReference type="ARBA" id="ARBA00022723"/>
    </source>
</evidence>
<dbReference type="PANTHER" id="PTHR22930">
    <property type="match status" value="1"/>
</dbReference>
<evidence type="ECO:0000256" key="1">
    <source>
        <dbReference type="ARBA" id="ARBA00001968"/>
    </source>
</evidence>
<organism evidence="9 10">
    <name type="scientific">Coptotermes formosanus</name>
    <name type="common">Formosan subterranean termite</name>
    <dbReference type="NCBI Taxonomy" id="36987"/>
    <lineage>
        <taxon>Eukaryota</taxon>
        <taxon>Metazoa</taxon>
        <taxon>Ecdysozoa</taxon>
        <taxon>Arthropoda</taxon>
        <taxon>Hexapoda</taxon>
        <taxon>Insecta</taxon>
        <taxon>Pterygota</taxon>
        <taxon>Neoptera</taxon>
        <taxon>Polyneoptera</taxon>
        <taxon>Dictyoptera</taxon>
        <taxon>Blattodea</taxon>
        <taxon>Blattoidea</taxon>
        <taxon>Termitoidae</taxon>
        <taxon>Rhinotermitidae</taxon>
        <taxon>Coptotermes</taxon>
    </lineage>
</organism>
<name>A0A6L2PM46_COPFO</name>
<gene>
    <name evidence="9" type="ORF">Cfor_01521</name>
</gene>
<evidence type="ECO:0000256" key="4">
    <source>
        <dbReference type="ARBA" id="ARBA00022722"/>
    </source>
</evidence>
<evidence type="ECO:0000256" key="6">
    <source>
        <dbReference type="ARBA" id="ARBA00022801"/>
    </source>
</evidence>
<dbReference type="GO" id="GO:0005634">
    <property type="term" value="C:nucleus"/>
    <property type="evidence" value="ECO:0007669"/>
    <property type="project" value="UniProtKB-SubCell"/>
</dbReference>
<keyword evidence="4" id="KW-0540">Nuclease</keyword>
<feature type="non-terminal residue" evidence="9">
    <location>
        <position position="1"/>
    </location>
</feature>
<dbReference type="Pfam" id="PF13359">
    <property type="entry name" value="DDE_Tnp_4"/>
    <property type="match status" value="1"/>
</dbReference>
<evidence type="ECO:0000256" key="7">
    <source>
        <dbReference type="ARBA" id="ARBA00023242"/>
    </source>
</evidence>